<sequence>MPEEQEPGDRVTRYEDREWQIWFGSGLVWLCAGLVFCAGLTVCGFIDWFPYWDRICDTNYWTGLLHGWAFIGTACFAAFVGWYIMQSDDYIGVVGEHAVQAGNFEPLPGP</sequence>
<proteinExistence type="predicted"/>
<keyword evidence="1" id="KW-0472">Membrane</keyword>
<protein>
    <submittedName>
        <fullName evidence="2">Uncharacterized protein</fullName>
    </submittedName>
</protein>
<dbReference type="GeneID" id="37202603"/>
<organism evidence="2 3">
    <name type="scientific">Aspergillus homomorphus (strain CBS 101889)</name>
    <dbReference type="NCBI Taxonomy" id="1450537"/>
    <lineage>
        <taxon>Eukaryota</taxon>
        <taxon>Fungi</taxon>
        <taxon>Dikarya</taxon>
        <taxon>Ascomycota</taxon>
        <taxon>Pezizomycotina</taxon>
        <taxon>Eurotiomycetes</taxon>
        <taxon>Eurotiomycetidae</taxon>
        <taxon>Eurotiales</taxon>
        <taxon>Aspergillaceae</taxon>
        <taxon>Aspergillus</taxon>
        <taxon>Aspergillus subgen. Circumdati</taxon>
    </lineage>
</organism>
<dbReference type="EMBL" id="KZ824282">
    <property type="protein sequence ID" value="RAL12681.1"/>
    <property type="molecule type" value="Genomic_DNA"/>
</dbReference>
<feature type="transmembrane region" description="Helical" evidence="1">
    <location>
        <begin position="21"/>
        <end position="48"/>
    </location>
</feature>
<name>A0A395HXN0_ASPHC</name>
<accession>A0A395HXN0</accession>
<reference evidence="2 3" key="1">
    <citation type="submission" date="2018-02" db="EMBL/GenBank/DDBJ databases">
        <title>The genomes of Aspergillus section Nigri reveals drivers in fungal speciation.</title>
        <authorList>
            <consortium name="DOE Joint Genome Institute"/>
            <person name="Vesth T.C."/>
            <person name="Nybo J."/>
            <person name="Theobald S."/>
            <person name="Brandl J."/>
            <person name="Frisvad J.C."/>
            <person name="Nielsen K.F."/>
            <person name="Lyhne E.K."/>
            <person name="Kogle M.E."/>
            <person name="Kuo A."/>
            <person name="Riley R."/>
            <person name="Clum A."/>
            <person name="Nolan M."/>
            <person name="Lipzen A."/>
            <person name="Salamov A."/>
            <person name="Henrissat B."/>
            <person name="Wiebenga A."/>
            <person name="De vries R.P."/>
            <person name="Grigoriev I.V."/>
            <person name="Mortensen U.H."/>
            <person name="Andersen M.R."/>
            <person name="Baker S.E."/>
        </authorList>
    </citation>
    <scope>NUCLEOTIDE SEQUENCE [LARGE SCALE GENOMIC DNA]</scope>
    <source>
        <strain evidence="2 3">CBS 101889</strain>
    </source>
</reference>
<dbReference type="AlphaFoldDB" id="A0A395HXN0"/>
<keyword evidence="1" id="KW-1133">Transmembrane helix</keyword>
<gene>
    <name evidence="2" type="ORF">BO97DRAFT_442919</name>
</gene>
<dbReference type="VEuPathDB" id="FungiDB:BO97DRAFT_442919"/>
<feature type="transmembrane region" description="Helical" evidence="1">
    <location>
        <begin position="60"/>
        <end position="84"/>
    </location>
</feature>
<evidence type="ECO:0000256" key="1">
    <source>
        <dbReference type="SAM" id="Phobius"/>
    </source>
</evidence>
<keyword evidence="3" id="KW-1185">Reference proteome</keyword>
<dbReference type="Proteomes" id="UP000248961">
    <property type="component" value="Unassembled WGS sequence"/>
</dbReference>
<evidence type="ECO:0000313" key="2">
    <source>
        <dbReference type="EMBL" id="RAL12681.1"/>
    </source>
</evidence>
<dbReference type="RefSeq" id="XP_025551835.1">
    <property type="nucleotide sequence ID" value="XM_025698314.1"/>
</dbReference>
<evidence type="ECO:0000313" key="3">
    <source>
        <dbReference type="Proteomes" id="UP000248961"/>
    </source>
</evidence>
<keyword evidence="1" id="KW-0812">Transmembrane</keyword>